<accession>A0AAD6Z518</accession>
<feature type="region of interest" description="Disordered" evidence="1">
    <location>
        <begin position="100"/>
        <end position="120"/>
    </location>
</feature>
<feature type="compositionally biased region" description="Acidic residues" evidence="1">
    <location>
        <begin position="775"/>
        <end position="785"/>
    </location>
</feature>
<keyword evidence="3" id="KW-1185">Reference proteome</keyword>
<organism evidence="2 3">
    <name type="scientific">Mycena albidolilacea</name>
    <dbReference type="NCBI Taxonomy" id="1033008"/>
    <lineage>
        <taxon>Eukaryota</taxon>
        <taxon>Fungi</taxon>
        <taxon>Dikarya</taxon>
        <taxon>Basidiomycota</taxon>
        <taxon>Agaricomycotina</taxon>
        <taxon>Agaricomycetes</taxon>
        <taxon>Agaricomycetidae</taxon>
        <taxon>Agaricales</taxon>
        <taxon>Marasmiineae</taxon>
        <taxon>Mycenaceae</taxon>
        <taxon>Mycena</taxon>
    </lineage>
</organism>
<evidence type="ECO:0000313" key="3">
    <source>
        <dbReference type="Proteomes" id="UP001218218"/>
    </source>
</evidence>
<comment type="caution">
    <text evidence="2">The sequence shown here is derived from an EMBL/GenBank/DDBJ whole genome shotgun (WGS) entry which is preliminary data.</text>
</comment>
<gene>
    <name evidence="2" type="ORF">DFH08DRAFT_975891</name>
</gene>
<reference evidence="2" key="1">
    <citation type="submission" date="2023-03" db="EMBL/GenBank/DDBJ databases">
        <title>Massive genome expansion in bonnet fungi (Mycena s.s.) driven by repeated elements and novel gene families across ecological guilds.</title>
        <authorList>
            <consortium name="Lawrence Berkeley National Laboratory"/>
            <person name="Harder C.B."/>
            <person name="Miyauchi S."/>
            <person name="Viragh M."/>
            <person name="Kuo A."/>
            <person name="Thoen E."/>
            <person name="Andreopoulos B."/>
            <person name="Lu D."/>
            <person name="Skrede I."/>
            <person name="Drula E."/>
            <person name="Henrissat B."/>
            <person name="Morin E."/>
            <person name="Kohler A."/>
            <person name="Barry K."/>
            <person name="LaButti K."/>
            <person name="Morin E."/>
            <person name="Salamov A."/>
            <person name="Lipzen A."/>
            <person name="Mereny Z."/>
            <person name="Hegedus B."/>
            <person name="Baldrian P."/>
            <person name="Stursova M."/>
            <person name="Weitz H."/>
            <person name="Taylor A."/>
            <person name="Grigoriev I.V."/>
            <person name="Nagy L.G."/>
            <person name="Martin F."/>
            <person name="Kauserud H."/>
        </authorList>
    </citation>
    <scope>NUCLEOTIDE SEQUENCE</scope>
    <source>
        <strain evidence="2">CBHHK002</strain>
    </source>
</reference>
<name>A0AAD6Z518_9AGAR</name>
<dbReference type="EMBL" id="JARIHO010000091">
    <property type="protein sequence ID" value="KAJ7306866.1"/>
    <property type="molecule type" value="Genomic_DNA"/>
</dbReference>
<evidence type="ECO:0000256" key="1">
    <source>
        <dbReference type="SAM" id="MobiDB-lite"/>
    </source>
</evidence>
<dbReference type="AlphaFoldDB" id="A0AAD6Z518"/>
<feature type="region of interest" description="Disordered" evidence="1">
    <location>
        <begin position="754"/>
        <end position="827"/>
    </location>
</feature>
<evidence type="ECO:0000313" key="2">
    <source>
        <dbReference type="EMBL" id="KAJ7306866.1"/>
    </source>
</evidence>
<feature type="compositionally biased region" description="Low complexity" evidence="1">
    <location>
        <begin position="36"/>
        <end position="46"/>
    </location>
</feature>
<sequence length="827" mass="91459">MMTYPRQKYCIPDLSPLSPAPSMLPAVPPSESDNQSTSPTVSSVTTTTWDEVPDLVRFFALWGGHIVFTDRIEAKNAFLQAEAEGLKPRILSTEDYDEAQAFSEQKRPRHKKGTPKANPGKLSWVHGTKKLFFERRQEEWLREAEKKRAGAFYTKIAKLYLKKYGYHLGDNQDLAVDIADPPDSAADEVIHEQLSDSEQQFRAEYLKTLKTRIGQWYRAEYGALLKCDKSAFKDLFTGVLNGAPPKPQRGRILHFYSRKYYATRIRQRVDERVESLKRRARFAGETVAEAERMPIDVVAKVTSEVWAEETPAFQRECEVAMEEEYQKVVKAWEMSLADSPTRTAEEIAATLDNAAFYLQPFVDAIQERFGMCASILLAGPIGIRGGRIGVQSVHAGTTRGLAPVNWPAFDWKGFQEAEKSMISFASECYSATECRLRAVEAGDSGSSLSDVPSPAIPSMTTSTATPAAVAETLTCTGPQAAERTVPASASTADNEAAVVTATLTRTGSPAVEMTAPASASAADNEAAAVTTTLAFTGPQAAEIAPASAGATDNEERNGAEAGAQMYDEYWSRDDQGMWTEELARAHAAFEQGREWGLEWAVCVQKFFDFEGECGFADGGRQMPRKLRPVQVGGWISRGRKWRLPPALGSELGTREDDLWVGRWWKWWTSLQPKERAEIDGEELLRPETADWSDMAGMYGKNGLLQVMATLVWWGEVAVGKQEADAKKEWVTAVSDVTWVLEQMLNSGEIKIDDGQGAKRKRKGGSGASEKKNVAEDDEGPAEEEGEPQRKKKRCEDGPANPLRRANRLRGAAPDDFVDGRRTRSKSG</sequence>
<protein>
    <submittedName>
        <fullName evidence="2">Uncharacterized protein</fullName>
    </submittedName>
</protein>
<dbReference type="Proteomes" id="UP001218218">
    <property type="component" value="Unassembled WGS sequence"/>
</dbReference>
<feature type="region of interest" description="Disordered" evidence="1">
    <location>
        <begin position="20"/>
        <end position="46"/>
    </location>
</feature>
<proteinExistence type="predicted"/>